<sequence>MSKVVVTGGCGFIGSHLVERLSRTGHEVVVYDLGSPPPDFDQAAHRAVDFVKGDITDEAALAAVITPDVDVVFHLSAVVGVDRYLSRPLDVIDINVLGTRNVLRLALAAGVRVVVASTSEVYGKNPTVPWREDDDRVLGSTATERWTYSSSKALAEHLAFAMVRGQGLKASVVRYFNVYGPRQRPAYVVSRSIHRALHGRAPEVYDSGTQTRCFTYIDDAIDGTLLAATHPAAQGHCFNIGSSRESTVGEVVRLIGELSGSGEAPTTLETGTAMGDTYQDIDRRVPDTAKARELLGWSCAVPLEEGLARTLEWARANPWWLEQAPSPA</sequence>
<dbReference type="OrthoDB" id="3505012at2"/>
<name>A0A2T0QCW0_9ACTN</name>
<dbReference type="Proteomes" id="UP000237846">
    <property type="component" value="Unassembled WGS sequence"/>
</dbReference>
<evidence type="ECO:0000313" key="3">
    <source>
        <dbReference type="Proteomes" id="UP000237846"/>
    </source>
</evidence>
<evidence type="ECO:0000313" key="2">
    <source>
        <dbReference type="EMBL" id="PRY01767.1"/>
    </source>
</evidence>
<dbReference type="AlphaFoldDB" id="A0A2T0QCW0"/>
<gene>
    <name evidence="2" type="ORF">CLV72_101362</name>
</gene>
<dbReference type="Gene3D" id="3.40.50.720">
    <property type="entry name" value="NAD(P)-binding Rossmann-like Domain"/>
    <property type="match status" value="1"/>
</dbReference>
<protein>
    <submittedName>
        <fullName evidence="2">UDP-glucose 4-epimerase</fullName>
    </submittedName>
</protein>
<accession>A0A2T0QCW0</accession>
<comment type="caution">
    <text evidence="2">The sequence shown here is derived from an EMBL/GenBank/DDBJ whole genome shotgun (WGS) entry which is preliminary data.</text>
</comment>
<keyword evidence="3" id="KW-1185">Reference proteome</keyword>
<reference evidence="2 3" key="1">
    <citation type="submission" date="2018-03" db="EMBL/GenBank/DDBJ databases">
        <title>Genomic Encyclopedia of Archaeal and Bacterial Type Strains, Phase II (KMG-II): from individual species to whole genera.</title>
        <authorList>
            <person name="Goeker M."/>
        </authorList>
    </citation>
    <scope>NUCLEOTIDE SEQUENCE [LARGE SCALE GENOMIC DNA]</scope>
    <source>
        <strain evidence="2 3">DSM 45601</strain>
    </source>
</reference>
<dbReference type="PANTHER" id="PTHR43245:SF13">
    <property type="entry name" value="UDP-D-APIOSE_UDP-D-XYLOSE SYNTHASE 2"/>
    <property type="match status" value="1"/>
</dbReference>
<dbReference type="RefSeq" id="WP_106238033.1">
    <property type="nucleotide sequence ID" value="NZ_PVZC01000001.1"/>
</dbReference>
<dbReference type="InterPro" id="IPR036291">
    <property type="entry name" value="NAD(P)-bd_dom_sf"/>
</dbReference>
<dbReference type="InterPro" id="IPR050177">
    <property type="entry name" value="Lipid_A_modif_metabolic_enz"/>
</dbReference>
<dbReference type="Pfam" id="PF01370">
    <property type="entry name" value="Epimerase"/>
    <property type="match status" value="1"/>
</dbReference>
<feature type="domain" description="NAD-dependent epimerase/dehydratase" evidence="1">
    <location>
        <begin position="4"/>
        <end position="241"/>
    </location>
</feature>
<dbReference type="SUPFAM" id="SSF51735">
    <property type="entry name" value="NAD(P)-binding Rossmann-fold domains"/>
    <property type="match status" value="1"/>
</dbReference>
<dbReference type="EMBL" id="PVZC01000001">
    <property type="protein sequence ID" value="PRY01767.1"/>
    <property type="molecule type" value="Genomic_DNA"/>
</dbReference>
<evidence type="ECO:0000259" key="1">
    <source>
        <dbReference type="Pfam" id="PF01370"/>
    </source>
</evidence>
<organism evidence="2 3">
    <name type="scientific">Allonocardiopsis opalescens</name>
    <dbReference type="NCBI Taxonomy" id="1144618"/>
    <lineage>
        <taxon>Bacteria</taxon>
        <taxon>Bacillati</taxon>
        <taxon>Actinomycetota</taxon>
        <taxon>Actinomycetes</taxon>
        <taxon>Streptosporangiales</taxon>
        <taxon>Allonocardiopsis</taxon>
    </lineage>
</organism>
<dbReference type="PANTHER" id="PTHR43245">
    <property type="entry name" value="BIFUNCTIONAL POLYMYXIN RESISTANCE PROTEIN ARNA"/>
    <property type="match status" value="1"/>
</dbReference>
<proteinExistence type="predicted"/>
<dbReference type="InterPro" id="IPR001509">
    <property type="entry name" value="Epimerase_deHydtase"/>
</dbReference>